<keyword evidence="3" id="KW-1185">Reference proteome</keyword>
<dbReference type="Proteomes" id="UP000184287">
    <property type="component" value="Unassembled WGS sequence"/>
</dbReference>
<feature type="transmembrane region" description="Helical" evidence="1">
    <location>
        <begin position="5"/>
        <end position="23"/>
    </location>
</feature>
<reference evidence="3" key="1">
    <citation type="submission" date="2016-11" db="EMBL/GenBank/DDBJ databases">
        <authorList>
            <person name="Varghese N."/>
            <person name="Submissions S."/>
        </authorList>
    </citation>
    <scope>NUCLEOTIDE SEQUENCE [LARGE SCALE GENOMIC DNA]</scope>
    <source>
        <strain evidence="3">DSM 16990</strain>
    </source>
</reference>
<sequence>MKTIFCILIALIAVCLINFWYQIYIVGRYYSHAGLFLATIGAIIPVAVIILSIKLIIYIKKIKNEKSIYNTLYRPNGFVPFFM</sequence>
<gene>
    <name evidence="2" type="ORF">SAMN04488522_104393</name>
</gene>
<keyword evidence="1" id="KW-0812">Transmembrane</keyword>
<feature type="transmembrane region" description="Helical" evidence="1">
    <location>
        <begin position="35"/>
        <end position="57"/>
    </location>
</feature>
<evidence type="ECO:0000313" key="3">
    <source>
        <dbReference type="Proteomes" id="UP000184287"/>
    </source>
</evidence>
<dbReference type="EMBL" id="FQUQ01000004">
    <property type="protein sequence ID" value="SHG07889.1"/>
    <property type="molecule type" value="Genomic_DNA"/>
</dbReference>
<protein>
    <submittedName>
        <fullName evidence="2">Uncharacterized protein</fullName>
    </submittedName>
</protein>
<proteinExistence type="predicted"/>
<dbReference type="AlphaFoldDB" id="A0A1M5GVY4"/>
<evidence type="ECO:0000256" key="1">
    <source>
        <dbReference type="SAM" id="Phobius"/>
    </source>
</evidence>
<accession>A0A1M5GVY4</accession>
<evidence type="ECO:0000313" key="2">
    <source>
        <dbReference type="EMBL" id="SHG07889.1"/>
    </source>
</evidence>
<organism evidence="2 3">
    <name type="scientific">Pedobacter caeni</name>
    <dbReference type="NCBI Taxonomy" id="288992"/>
    <lineage>
        <taxon>Bacteria</taxon>
        <taxon>Pseudomonadati</taxon>
        <taxon>Bacteroidota</taxon>
        <taxon>Sphingobacteriia</taxon>
        <taxon>Sphingobacteriales</taxon>
        <taxon>Sphingobacteriaceae</taxon>
        <taxon>Pedobacter</taxon>
    </lineage>
</organism>
<keyword evidence="1" id="KW-0472">Membrane</keyword>
<name>A0A1M5GVY4_9SPHI</name>
<keyword evidence="1" id="KW-1133">Transmembrane helix</keyword>